<dbReference type="InterPro" id="IPR011055">
    <property type="entry name" value="Dup_hybrid_motif"/>
</dbReference>
<feature type="transmembrane region" description="Helical" evidence="8">
    <location>
        <begin position="16"/>
        <end position="36"/>
    </location>
</feature>
<dbReference type="Pfam" id="PF01551">
    <property type="entry name" value="Peptidase_M23"/>
    <property type="match status" value="1"/>
</dbReference>
<dbReference type="PANTHER" id="PTHR21666:SF292">
    <property type="entry name" value="MUREIN DD-ENDOPEPTIDASE MEPM"/>
    <property type="match status" value="1"/>
</dbReference>
<keyword evidence="8" id="KW-0472">Membrane</keyword>
<dbReference type="Proteomes" id="UP000092544">
    <property type="component" value="Unassembled WGS sequence"/>
</dbReference>
<dbReference type="GO" id="GO:0030313">
    <property type="term" value="C:cell envelope"/>
    <property type="evidence" value="ECO:0007669"/>
    <property type="project" value="UniProtKB-SubCell"/>
</dbReference>
<dbReference type="InterPro" id="IPR016047">
    <property type="entry name" value="M23ase_b-sheet_dom"/>
</dbReference>
<dbReference type="Gene3D" id="3.10.450.350">
    <property type="match status" value="2"/>
</dbReference>
<dbReference type="AlphaFoldDB" id="A0A1A8TR00"/>
<evidence type="ECO:0000256" key="3">
    <source>
        <dbReference type="ARBA" id="ARBA00022670"/>
    </source>
</evidence>
<sequence length="445" mass="49709">MSFKNRLSGWMPSGPKAWLIVILGVFILLMCVYQILVEPSSDTDPNTYTLPNKKSIDVSGKELSSSTFNAPASDNNSVDPVQQVATPKALPHMVEHVIKSGETLDGIFQKLGFSRQDMYAILEADEEYLVLDPLIPGDTLIFTTDKDGKLQSLSRRLDPSKSIAYVRHDGGGFTYKEYTKPINYVQEAEHGTINGSFYWSAKKLGLSDANIVIVRDLLKGRFDFRRDIRAGDAFDVVLKKGDVDGKPVGSDQLEALQITVKGHTYRAFLYSDGRFYDEHGNSLTPALLRWPTKIHYRVTSPFNPHRRHPITGRLAPHNGTDLGAPSGTKVFATGDGVVTRVAYQKYAGKYLDINNIGIYSTRFLHLSKILVKRGQHVKRGQVIALSGNTGRTTGPHLHYELHVNGKPVDPMKAKIPTLQSIPKSKMKAFKEHVKRWIAMMNQQPY</sequence>
<dbReference type="InterPro" id="IPR045834">
    <property type="entry name" value="Csd3_N2"/>
</dbReference>
<dbReference type="EC" id="3.4.24.-" evidence="12"/>
<evidence type="ECO:0000256" key="2">
    <source>
        <dbReference type="ARBA" id="ARBA00004196"/>
    </source>
</evidence>
<feature type="domain" description="M23ase beta-sheet core" evidence="9">
    <location>
        <begin position="316"/>
        <end position="410"/>
    </location>
</feature>
<comment type="subcellular location">
    <subcellularLocation>
        <location evidence="2">Cell envelope</location>
    </subcellularLocation>
</comment>
<dbReference type="PANTHER" id="PTHR21666">
    <property type="entry name" value="PEPTIDASE-RELATED"/>
    <property type="match status" value="1"/>
</dbReference>
<keyword evidence="4" id="KW-0479">Metal-binding</keyword>
<feature type="domain" description="Csd3-like second N-terminal" evidence="11">
    <location>
        <begin position="187"/>
        <end position="304"/>
    </location>
</feature>
<evidence type="ECO:0000256" key="1">
    <source>
        <dbReference type="ARBA" id="ARBA00001947"/>
    </source>
</evidence>
<reference evidence="12 13" key="1">
    <citation type="submission" date="2016-06" db="EMBL/GenBank/DDBJ databases">
        <authorList>
            <person name="Kjaerup R.B."/>
            <person name="Dalgaard T.S."/>
            <person name="Juul-Madsen H.R."/>
        </authorList>
    </citation>
    <scope>NUCLEOTIDE SEQUENCE [LARGE SCALE GENOMIC DNA]</scope>
    <source>
        <strain evidence="12 13">CECT 8886</strain>
    </source>
</reference>
<dbReference type="RefSeq" id="WP_067018444.1">
    <property type="nucleotide sequence ID" value="NZ_FLOB01000009.1"/>
</dbReference>
<proteinExistence type="predicted"/>
<dbReference type="GO" id="GO:0042834">
    <property type="term" value="F:peptidoglycan binding"/>
    <property type="evidence" value="ECO:0007669"/>
    <property type="project" value="InterPro"/>
</dbReference>
<dbReference type="EMBL" id="FLOB01000009">
    <property type="protein sequence ID" value="SBS35300.1"/>
    <property type="molecule type" value="Genomic_DNA"/>
</dbReference>
<keyword evidence="7" id="KW-0482">Metalloprotease</keyword>
<keyword evidence="13" id="KW-1185">Reference proteome</keyword>
<evidence type="ECO:0000313" key="13">
    <source>
        <dbReference type="Proteomes" id="UP000092544"/>
    </source>
</evidence>
<dbReference type="Pfam" id="PF04225">
    <property type="entry name" value="LysM_OapA"/>
    <property type="match status" value="1"/>
</dbReference>
<dbReference type="Gene3D" id="2.70.70.10">
    <property type="entry name" value="Glucose Permease (Domain IIA)"/>
    <property type="match status" value="1"/>
</dbReference>
<evidence type="ECO:0000259" key="11">
    <source>
        <dbReference type="Pfam" id="PF19425"/>
    </source>
</evidence>
<dbReference type="GO" id="GO:0004222">
    <property type="term" value="F:metalloendopeptidase activity"/>
    <property type="evidence" value="ECO:0007669"/>
    <property type="project" value="TreeGrafter"/>
</dbReference>
<dbReference type="STRING" id="1792290.MSP8886_03337"/>
<evidence type="ECO:0000256" key="5">
    <source>
        <dbReference type="ARBA" id="ARBA00022801"/>
    </source>
</evidence>
<evidence type="ECO:0000313" key="12">
    <source>
        <dbReference type="EMBL" id="SBS35300.1"/>
    </source>
</evidence>
<keyword evidence="6" id="KW-0862">Zinc</keyword>
<dbReference type="GO" id="GO:0006508">
    <property type="term" value="P:proteolysis"/>
    <property type="evidence" value="ECO:0007669"/>
    <property type="project" value="UniProtKB-KW"/>
</dbReference>
<dbReference type="InterPro" id="IPR007340">
    <property type="entry name" value="LysM_Opacity-associatedA"/>
</dbReference>
<evidence type="ECO:0000259" key="9">
    <source>
        <dbReference type="Pfam" id="PF01551"/>
    </source>
</evidence>
<evidence type="ECO:0000259" key="10">
    <source>
        <dbReference type="Pfam" id="PF04225"/>
    </source>
</evidence>
<dbReference type="SUPFAM" id="SSF51261">
    <property type="entry name" value="Duplicated hybrid motif"/>
    <property type="match status" value="1"/>
</dbReference>
<dbReference type="GO" id="GO:0046872">
    <property type="term" value="F:metal ion binding"/>
    <property type="evidence" value="ECO:0007669"/>
    <property type="project" value="UniProtKB-KW"/>
</dbReference>
<evidence type="ECO:0000256" key="6">
    <source>
        <dbReference type="ARBA" id="ARBA00022833"/>
    </source>
</evidence>
<gene>
    <name evidence="12" type="primary">mepM_2</name>
    <name evidence="12" type="ORF">MSP8886_03337</name>
</gene>
<evidence type="ECO:0000256" key="8">
    <source>
        <dbReference type="SAM" id="Phobius"/>
    </source>
</evidence>
<organism evidence="12 13">
    <name type="scientific">Marinomonas spartinae</name>
    <dbReference type="NCBI Taxonomy" id="1792290"/>
    <lineage>
        <taxon>Bacteria</taxon>
        <taxon>Pseudomonadati</taxon>
        <taxon>Pseudomonadota</taxon>
        <taxon>Gammaproteobacteria</taxon>
        <taxon>Oceanospirillales</taxon>
        <taxon>Oceanospirillaceae</taxon>
        <taxon>Marinomonas</taxon>
    </lineage>
</organism>
<keyword evidence="3" id="KW-0645">Protease</keyword>
<evidence type="ECO:0000256" key="7">
    <source>
        <dbReference type="ARBA" id="ARBA00023049"/>
    </source>
</evidence>
<protein>
    <submittedName>
        <fullName evidence="12">Murein DD-endopeptidase MepM</fullName>
        <ecNumber evidence="12">3.4.24.-</ecNumber>
    </submittedName>
</protein>
<dbReference type="Pfam" id="PF19425">
    <property type="entry name" value="Csd3_N2"/>
    <property type="match status" value="1"/>
</dbReference>
<feature type="domain" description="Opacity-associated protein A LysM-like" evidence="10">
    <location>
        <begin position="95"/>
        <end position="176"/>
    </location>
</feature>
<keyword evidence="8" id="KW-1133">Transmembrane helix</keyword>
<accession>A0A1A8TR00</accession>
<evidence type="ECO:0000256" key="4">
    <source>
        <dbReference type="ARBA" id="ARBA00022723"/>
    </source>
</evidence>
<dbReference type="InterPro" id="IPR050570">
    <property type="entry name" value="Cell_wall_metabolism_enzyme"/>
</dbReference>
<keyword evidence="5 12" id="KW-0378">Hydrolase</keyword>
<dbReference type="CDD" id="cd12797">
    <property type="entry name" value="M23_peptidase"/>
    <property type="match status" value="1"/>
</dbReference>
<comment type="cofactor">
    <cofactor evidence="1">
        <name>Zn(2+)</name>
        <dbReference type="ChEBI" id="CHEBI:29105"/>
    </cofactor>
</comment>
<dbReference type="FunFam" id="2.70.70.10:FF:000002">
    <property type="entry name" value="Murein DD-endopeptidase MepM"/>
    <property type="match status" value="1"/>
</dbReference>
<keyword evidence="8" id="KW-0812">Transmembrane</keyword>
<name>A0A1A8TR00_9GAMM</name>